<comment type="cofactor">
    <cofactor evidence="2">
        <name>Mg(2+)</name>
        <dbReference type="ChEBI" id="CHEBI:18420"/>
    </cofactor>
</comment>
<keyword evidence="5 12" id="KW-0639">Primosome</keyword>
<evidence type="ECO:0000256" key="12">
    <source>
        <dbReference type="RuleBase" id="RU003514"/>
    </source>
</evidence>
<dbReference type="Gene3D" id="3.90.920.10">
    <property type="entry name" value="DNA primase, PRIM domain"/>
    <property type="match status" value="1"/>
</dbReference>
<gene>
    <name evidence="13" type="ORF">Dbus_chr3Lg1046</name>
</gene>
<dbReference type="STRING" id="30019.A0A0M4EP81"/>
<dbReference type="CDD" id="cd04860">
    <property type="entry name" value="AE_Prim_S"/>
    <property type="match status" value="1"/>
</dbReference>
<evidence type="ECO:0000313" key="13">
    <source>
        <dbReference type="EMBL" id="ALC43880.1"/>
    </source>
</evidence>
<dbReference type="GO" id="GO:0003899">
    <property type="term" value="F:DNA-directed RNA polymerase activity"/>
    <property type="evidence" value="ECO:0007669"/>
    <property type="project" value="InterPro"/>
</dbReference>
<evidence type="ECO:0000256" key="2">
    <source>
        <dbReference type="ARBA" id="ARBA00001946"/>
    </source>
</evidence>
<keyword evidence="9" id="KW-0479">Metal-binding</keyword>
<comment type="cofactor">
    <cofactor evidence="1">
        <name>Mn(2+)</name>
        <dbReference type="ChEBI" id="CHEBI:29035"/>
    </cofactor>
</comment>
<keyword evidence="4 12" id="KW-0240">DNA-directed RNA polymerase</keyword>
<keyword evidence="14" id="KW-1185">Reference proteome</keyword>
<keyword evidence="6 12" id="KW-0808">Transferase</keyword>
<evidence type="ECO:0000256" key="11">
    <source>
        <dbReference type="ARBA" id="ARBA00023163"/>
    </source>
</evidence>
<dbReference type="FunFam" id="3.90.920.10:FF:000001">
    <property type="entry name" value="DNA primase"/>
    <property type="match status" value="1"/>
</dbReference>
<evidence type="ECO:0000256" key="5">
    <source>
        <dbReference type="ARBA" id="ARBA00022515"/>
    </source>
</evidence>
<dbReference type="InterPro" id="IPR014052">
    <property type="entry name" value="DNA_primase_ssu_euk/arc"/>
</dbReference>
<keyword evidence="7" id="KW-0548">Nucleotidyltransferase</keyword>
<dbReference type="GO" id="GO:0006269">
    <property type="term" value="P:DNA replication, synthesis of primer"/>
    <property type="evidence" value="ECO:0007669"/>
    <property type="project" value="UniProtKB-KW"/>
</dbReference>
<evidence type="ECO:0000256" key="8">
    <source>
        <dbReference type="ARBA" id="ARBA00022705"/>
    </source>
</evidence>
<dbReference type="GO" id="GO:0006270">
    <property type="term" value="P:DNA replication initiation"/>
    <property type="evidence" value="ECO:0007669"/>
    <property type="project" value="UniProtKB-ARBA"/>
</dbReference>
<evidence type="ECO:0000256" key="4">
    <source>
        <dbReference type="ARBA" id="ARBA00022478"/>
    </source>
</evidence>
<evidence type="ECO:0000256" key="6">
    <source>
        <dbReference type="ARBA" id="ARBA00022679"/>
    </source>
</evidence>
<keyword evidence="10" id="KW-0862">Zinc</keyword>
<dbReference type="GO" id="GO:0046872">
    <property type="term" value="F:metal ion binding"/>
    <property type="evidence" value="ECO:0007669"/>
    <property type="project" value="UniProtKB-KW"/>
</dbReference>
<organism evidence="13 14">
    <name type="scientific">Drosophila busckii</name>
    <name type="common">Fruit fly</name>
    <dbReference type="NCBI Taxonomy" id="30019"/>
    <lineage>
        <taxon>Eukaryota</taxon>
        <taxon>Metazoa</taxon>
        <taxon>Ecdysozoa</taxon>
        <taxon>Arthropoda</taxon>
        <taxon>Hexapoda</taxon>
        <taxon>Insecta</taxon>
        <taxon>Pterygota</taxon>
        <taxon>Neoptera</taxon>
        <taxon>Endopterygota</taxon>
        <taxon>Diptera</taxon>
        <taxon>Brachycera</taxon>
        <taxon>Muscomorpha</taxon>
        <taxon>Ephydroidea</taxon>
        <taxon>Drosophilidae</taxon>
        <taxon>Drosophila</taxon>
    </lineage>
</organism>
<reference evidence="13 14" key="1">
    <citation type="submission" date="2015-08" db="EMBL/GenBank/DDBJ databases">
        <title>Ancestral chromatin configuration constrains chromatin evolution on differentiating sex chromosomes in Drosophila.</title>
        <authorList>
            <person name="Zhou Q."/>
            <person name="Bachtrog D."/>
        </authorList>
    </citation>
    <scope>NUCLEOTIDE SEQUENCE [LARGE SCALE GENOMIC DNA]</scope>
    <source>
        <tissue evidence="13">Whole larvae</tissue>
    </source>
</reference>
<dbReference type="SMR" id="A0A0M4EP81"/>
<dbReference type="OMA" id="NVTRGFN"/>
<dbReference type="GO" id="GO:0005658">
    <property type="term" value="C:alpha DNA polymerase:primase complex"/>
    <property type="evidence" value="ECO:0007669"/>
    <property type="project" value="UniProtKB-ARBA"/>
</dbReference>
<evidence type="ECO:0000256" key="9">
    <source>
        <dbReference type="ARBA" id="ARBA00022723"/>
    </source>
</evidence>
<protein>
    <recommendedName>
        <fullName evidence="12">DNA primase</fullName>
        <ecNumber evidence="12">2.7.7.-</ecNumber>
    </recommendedName>
</protein>
<evidence type="ECO:0000256" key="7">
    <source>
        <dbReference type="ARBA" id="ARBA00022695"/>
    </source>
</evidence>
<dbReference type="NCBIfam" id="TIGR00335">
    <property type="entry name" value="primase_sml"/>
    <property type="match status" value="1"/>
</dbReference>
<dbReference type="PANTHER" id="PTHR10536">
    <property type="entry name" value="DNA PRIMASE SMALL SUBUNIT"/>
    <property type="match status" value="1"/>
</dbReference>
<comment type="similarity">
    <text evidence="3 12">Belongs to the eukaryotic-type primase small subunit family.</text>
</comment>
<dbReference type="SUPFAM" id="SSF56747">
    <property type="entry name" value="Prim-pol domain"/>
    <property type="match status" value="1"/>
</dbReference>
<evidence type="ECO:0000256" key="10">
    <source>
        <dbReference type="ARBA" id="ARBA00022833"/>
    </source>
</evidence>
<accession>A0A0M4EP81</accession>
<dbReference type="EMBL" id="CP012525">
    <property type="protein sequence ID" value="ALC43880.1"/>
    <property type="molecule type" value="Genomic_DNA"/>
</dbReference>
<evidence type="ECO:0000313" key="14">
    <source>
        <dbReference type="Proteomes" id="UP000494163"/>
    </source>
</evidence>
<name>A0A0M4EP81_DROBS</name>
<dbReference type="Proteomes" id="UP000494163">
    <property type="component" value="Chromosome 3L"/>
</dbReference>
<keyword evidence="11" id="KW-0804">Transcription</keyword>
<dbReference type="InterPro" id="IPR002755">
    <property type="entry name" value="DNA_primase_S"/>
</dbReference>
<dbReference type="Pfam" id="PF01896">
    <property type="entry name" value="DNA_primase_S"/>
    <property type="match status" value="1"/>
</dbReference>
<dbReference type="EC" id="2.7.7.-" evidence="12"/>
<dbReference type="AlphaFoldDB" id="A0A0M4EP81"/>
<proteinExistence type="inferred from homology"/>
<evidence type="ECO:0000256" key="3">
    <source>
        <dbReference type="ARBA" id="ARBA00009762"/>
    </source>
</evidence>
<sequence>MPEQETTQETTPNEQKVSTYDPAILPDMLPVYYRRLFPHEPFYRWLSYGNVDKQIFFNREISYTLHDDIYIRYQSYDTQAEFEKDICVRNPFKIDIGPVMSSRPRNMRAVPTSLVPIQRELVFDIDATDYDDIRNCCSGAGICIKCWKFMVLAVRVLDAALREDFGFEHIFWVFSGRRGVHGWVCDYTARTLDARARGAVAEYLNITSYSNNTAKVNIGDKPHHSVKRALKLVEPMFEEIILEDQNLFGTPKGVGKLLALISDESARHEMDAYLKKSHEDGAHSKLIWESFVRFANSMRTSAANVWSRKLKHIVEEVQLCLLYPRLDIHVTKGFNHLLKAPFCIHPATGKVCVPFSANAVAKFDPTTVPNITQLLQEINAYDDKTKSYIEKPEDKSRIKDHKKTSMFKGVVVFEEFLRKLERTFKTESMEF</sequence>
<evidence type="ECO:0000256" key="1">
    <source>
        <dbReference type="ARBA" id="ARBA00001936"/>
    </source>
</evidence>
<dbReference type="OrthoDB" id="19606at2759"/>
<keyword evidence="8 12" id="KW-0235">DNA replication</keyword>